<dbReference type="Proteomes" id="UP000037822">
    <property type="component" value="Unassembled WGS sequence"/>
</dbReference>
<evidence type="ECO:0000256" key="5">
    <source>
        <dbReference type="ARBA" id="ARBA00022679"/>
    </source>
</evidence>
<dbReference type="RefSeq" id="WP_054209865.1">
    <property type="nucleotide sequence ID" value="NZ_LGSZ01000046.1"/>
</dbReference>
<dbReference type="EC" id="2.5.1.78" evidence="3 7"/>
<dbReference type="UniPathway" id="UPA00275">
    <property type="reaction ID" value="UER00404"/>
</dbReference>
<comment type="caution">
    <text evidence="8">The sequence shown here is derived from an EMBL/GenBank/DDBJ whole genome shotgun (WGS) entry which is preliminary data.</text>
</comment>
<evidence type="ECO:0000256" key="6">
    <source>
        <dbReference type="ARBA" id="ARBA00048785"/>
    </source>
</evidence>
<keyword evidence="4 7" id="KW-0686">Riboflavin biosynthesis</keyword>
<feature type="active site" description="Proton donor" evidence="7">
    <location>
        <position position="99"/>
    </location>
</feature>
<protein>
    <recommendedName>
        <fullName evidence="3 7">6,7-dimethyl-8-ribityllumazine synthase</fullName>
        <shortName evidence="7">DMRL synthase</shortName>
        <shortName evidence="7">LS</shortName>
        <shortName evidence="7">Lumazine synthase</shortName>
        <ecNumber evidence="3 7">2.5.1.78</ecNumber>
    </recommendedName>
</protein>
<dbReference type="InterPro" id="IPR034964">
    <property type="entry name" value="LS"/>
</dbReference>
<evidence type="ECO:0000256" key="4">
    <source>
        <dbReference type="ARBA" id="ARBA00022619"/>
    </source>
</evidence>
<dbReference type="GO" id="GO:0005829">
    <property type="term" value="C:cytosol"/>
    <property type="evidence" value="ECO:0007669"/>
    <property type="project" value="TreeGrafter"/>
</dbReference>
<comment type="similarity">
    <text evidence="2 7">Belongs to the DMRL synthase family.</text>
</comment>
<reference evidence="8 9" key="1">
    <citation type="submission" date="2015-07" db="EMBL/GenBank/DDBJ databases">
        <title>Whole genome sequencing of Bosea vaviloviae isolated from cave pool.</title>
        <authorList>
            <person name="Tan N.E.H."/>
            <person name="Lee Y.P."/>
            <person name="Gan H.M."/>
            <person name="Barton H."/>
            <person name="Savka M.A."/>
        </authorList>
    </citation>
    <scope>NUCLEOTIDE SEQUENCE [LARGE SCALE GENOMIC DNA]</scope>
    <source>
        <strain evidence="8 9">SD260</strain>
    </source>
</reference>
<keyword evidence="5 7" id="KW-0808">Transferase</keyword>
<dbReference type="InterPro" id="IPR036467">
    <property type="entry name" value="LS/RS_sf"/>
</dbReference>
<dbReference type="PANTHER" id="PTHR21058">
    <property type="entry name" value="6,7-DIMETHYL-8-RIBITYLLUMAZINE SYNTHASE DMRL SYNTHASE LUMAZINE SYNTHASE"/>
    <property type="match status" value="1"/>
</dbReference>
<dbReference type="SUPFAM" id="SSF52121">
    <property type="entry name" value="Lumazine synthase"/>
    <property type="match status" value="1"/>
</dbReference>
<feature type="binding site" evidence="7">
    <location>
        <begin position="91"/>
        <end position="93"/>
    </location>
    <ligand>
        <name>5-amino-6-(D-ribitylamino)uracil</name>
        <dbReference type="ChEBI" id="CHEBI:15934"/>
    </ligand>
</feature>
<dbReference type="InterPro" id="IPR002180">
    <property type="entry name" value="LS/RS"/>
</dbReference>
<accession>A0A0N1FDP6</accession>
<dbReference type="GO" id="GO:0000906">
    <property type="term" value="F:6,7-dimethyl-8-ribityllumazine synthase activity"/>
    <property type="evidence" value="ECO:0007669"/>
    <property type="project" value="UniProtKB-UniRule"/>
</dbReference>
<comment type="function">
    <text evidence="7">Catalyzes the formation of 6,7-dimethyl-8-ribityllumazine by condensation of 5-amino-6-(D-ribitylamino)uracil with 3,4-dihydroxy-2-butanone 4-phosphate. This is the penultimate step in the biosynthesis of riboflavin.</text>
</comment>
<proteinExistence type="inferred from homology"/>
<name>A0A0N1FDP6_9HYPH</name>
<dbReference type="EMBL" id="LGSZ01000046">
    <property type="protein sequence ID" value="KPH80132.1"/>
    <property type="molecule type" value="Genomic_DNA"/>
</dbReference>
<comment type="pathway">
    <text evidence="1 7">Cofactor biosynthesis; riboflavin biosynthesis; riboflavin from 2-hydroxy-3-oxobutyl phosphate and 5-amino-6-(D-ribitylamino)uracil: step 1/2.</text>
</comment>
<evidence type="ECO:0000313" key="8">
    <source>
        <dbReference type="EMBL" id="KPH80132.1"/>
    </source>
</evidence>
<feature type="binding site" evidence="7">
    <location>
        <begin position="62"/>
        <end position="64"/>
    </location>
    <ligand>
        <name>5-amino-6-(D-ribitylamino)uracil</name>
        <dbReference type="ChEBI" id="CHEBI:15934"/>
    </ligand>
</feature>
<keyword evidence="9" id="KW-1185">Reference proteome</keyword>
<feature type="binding site" evidence="7">
    <location>
        <position position="31"/>
    </location>
    <ligand>
        <name>5-amino-6-(D-ribitylamino)uracil</name>
        <dbReference type="ChEBI" id="CHEBI:15934"/>
    </ligand>
</feature>
<organism evidence="8 9">
    <name type="scientific">Bosea vaviloviae</name>
    <dbReference type="NCBI Taxonomy" id="1526658"/>
    <lineage>
        <taxon>Bacteria</taxon>
        <taxon>Pseudomonadati</taxon>
        <taxon>Pseudomonadota</taxon>
        <taxon>Alphaproteobacteria</taxon>
        <taxon>Hyphomicrobiales</taxon>
        <taxon>Boseaceae</taxon>
        <taxon>Bosea</taxon>
    </lineage>
</organism>
<feature type="binding site" evidence="7">
    <location>
        <position position="138"/>
    </location>
    <ligand>
        <name>(2S)-2-hydroxy-3-oxobutyl phosphate</name>
        <dbReference type="ChEBI" id="CHEBI:58830"/>
    </ligand>
</feature>
<evidence type="ECO:0000256" key="1">
    <source>
        <dbReference type="ARBA" id="ARBA00004917"/>
    </source>
</evidence>
<evidence type="ECO:0000256" key="3">
    <source>
        <dbReference type="ARBA" id="ARBA00012664"/>
    </source>
</evidence>
<dbReference type="OrthoDB" id="9809709at2"/>
<feature type="binding site" evidence="7">
    <location>
        <begin position="96"/>
        <end position="97"/>
    </location>
    <ligand>
        <name>(2S)-2-hydroxy-3-oxobutyl phosphate</name>
        <dbReference type="ChEBI" id="CHEBI:58830"/>
    </ligand>
</feature>
<dbReference type="NCBIfam" id="TIGR00114">
    <property type="entry name" value="lumazine-synth"/>
    <property type="match status" value="1"/>
</dbReference>
<evidence type="ECO:0000256" key="7">
    <source>
        <dbReference type="HAMAP-Rule" id="MF_00178"/>
    </source>
</evidence>
<evidence type="ECO:0000313" key="9">
    <source>
        <dbReference type="Proteomes" id="UP000037822"/>
    </source>
</evidence>
<dbReference type="HAMAP" id="MF_00178">
    <property type="entry name" value="Lumazine_synth"/>
    <property type="match status" value="1"/>
</dbReference>
<dbReference type="AlphaFoldDB" id="A0A0N1FDP6"/>
<dbReference type="PANTHER" id="PTHR21058:SF0">
    <property type="entry name" value="6,7-DIMETHYL-8-RIBITYLLUMAZINE SYNTHASE"/>
    <property type="match status" value="1"/>
</dbReference>
<gene>
    <name evidence="7" type="primary">ribH</name>
    <name evidence="8" type="ORF">AE618_14955</name>
</gene>
<dbReference type="Gene3D" id="3.40.50.960">
    <property type="entry name" value="Lumazine/riboflavin synthase"/>
    <property type="match status" value="1"/>
</dbReference>
<sequence length="169" mass="17642">MAGPRQISAEQAATPAVPLDGARVLVVEARFYDKLADELLEGALAVLDKAECRVDVVTVPGALEIPSAIVIGLRAADEAVDPYEAVIALGTVIRGETGHYDIVAGESSRALMDLSVAFALPLGNGILTVETEAQAWARANRSEMDKGGGAAEAALAVLRYKRSLGEQSK</sequence>
<dbReference type="PATRIC" id="fig|1526658.3.peg.4223"/>
<dbReference type="CDD" id="cd09209">
    <property type="entry name" value="Lumazine_synthase-I"/>
    <property type="match status" value="1"/>
</dbReference>
<dbReference type="GO" id="GO:0009349">
    <property type="term" value="C:riboflavin synthase complex"/>
    <property type="evidence" value="ECO:0007669"/>
    <property type="project" value="UniProtKB-UniRule"/>
</dbReference>
<feature type="binding site" evidence="7">
    <location>
        <position position="124"/>
    </location>
    <ligand>
        <name>5-amino-6-(D-ribitylamino)uracil</name>
        <dbReference type="ChEBI" id="CHEBI:15934"/>
    </ligand>
</feature>
<dbReference type="Pfam" id="PF00885">
    <property type="entry name" value="DMRL_synthase"/>
    <property type="match status" value="1"/>
</dbReference>
<comment type="catalytic activity">
    <reaction evidence="6 7">
        <text>(2S)-2-hydroxy-3-oxobutyl phosphate + 5-amino-6-(D-ribitylamino)uracil = 6,7-dimethyl-8-(1-D-ribityl)lumazine + phosphate + 2 H2O + H(+)</text>
        <dbReference type="Rhea" id="RHEA:26152"/>
        <dbReference type="ChEBI" id="CHEBI:15377"/>
        <dbReference type="ChEBI" id="CHEBI:15378"/>
        <dbReference type="ChEBI" id="CHEBI:15934"/>
        <dbReference type="ChEBI" id="CHEBI:43474"/>
        <dbReference type="ChEBI" id="CHEBI:58201"/>
        <dbReference type="ChEBI" id="CHEBI:58830"/>
        <dbReference type="EC" id="2.5.1.78"/>
    </reaction>
</comment>
<dbReference type="GO" id="GO:0009231">
    <property type="term" value="P:riboflavin biosynthetic process"/>
    <property type="evidence" value="ECO:0007669"/>
    <property type="project" value="UniProtKB-UniRule"/>
</dbReference>
<evidence type="ECO:0000256" key="2">
    <source>
        <dbReference type="ARBA" id="ARBA00007424"/>
    </source>
</evidence>